<protein>
    <submittedName>
        <fullName evidence="1">Uncharacterized protein</fullName>
    </submittedName>
</protein>
<sequence>MLHVEDEPAEIVAIAHDDETGPAMVELLLDAANHLVDELITRPRQTSALWDKLPETVKTQIEHAKGQADA</sequence>
<accession>A0A1I1C4R4</accession>
<proteinExistence type="predicted"/>
<reference evidence="2" key="1">
    <citation type="submission" date="2016-10" db="EMBL/GenBank/DDBJ databases">
        <authorList>
            <person name="Varghese N."/>
            <person name="Submissions S."/>
        </authorList>
    </citation>
    <scope>NUCLEOTIDE SEQUENCE [LARGE SCALE GENOMIC DNA]</scope>
    <source>
        <strain evidence="2">CGMCC 4.3568</strain>
    </source>
</reference>
<keyword evidence="2" id="KW-1185">Reference proteome</keyword>
<dbReference type="EMBL" id="FOKG01000020">
    <property type="protein sequence ID" value="SFB57072.1"/>
    <property type="molecule type" value="Genomic_DNA"/>
</dbReference>
<organism evidence="1 2">
    <name type="scientific">Amycolatopsis marina</name>
    <dbReference type="NCBI Taxonomy" id="490629"/>
    <lineage>
        <taxon>Bacteria</taxon>
        <taxon>Bacillati</taxon>
        <taxon>Actinomycetota</taxon>
        <taxon>Actinomycetes</taxon>
        <taxon>Pseudonocardiales</taxon>
        <taxon>Pseudonocardiaceae</taxon>
        <taxon>Amycolatopsis</taxon>
    </lineage>
</organism>
<gene>
    <name evidence="1" type="ORF">SAMN05216266_120103</name>
</gene>
<dbReference type="Proteomes" id="UP000243799">
    <property type="component" value="Unassembled WGS sequence"/>
</dbReference>
<name>A0A1I1C4R4_9PSEU</name>
<dbReference type="AlphaFoldDB" id="A0A1I1C4R4"/>
<evidence type="ECO:0000313" key="1">
    <source>
        <dbReference type="EMBL" id="SFB57072.1"/>
    </source>
</evidence>
<evidence type="ECO:0000313" key="2">
    <source>
        <dbReference type="Proteomes" id="UP000243799"/>
    </source>
</evidence>